<accession>A0A1Q6SG00</accession>
<keyword evidence="1" id="KW-1133">Transmembrane helix</keyword>
<evidence type="ECO:0000313" key="9">
    <source>
        <dbReference type="Proteomes" id="UP000479531"/>
    </source>
</evidence>
<comment type="caution">
    <text evidence="2">The sequence shown here is derived from an EMBL/GenBank/DDBJ whole genome shotgun (WGS) entry which is preliminary data.</text>
</comment>
<reference evidence="2 8" key="2">
    <citation type="journal article" date="2019" name="Nat. Med.">
        <title>A library of human gut bacterial isolates paired with longitudinal multiomics data enables mechanistic microbiome research.</title>
        <authorList>
            <person name="Poyet M."/>
            <person name="Groussin M."/>
            <person name="Gibbons S.M."/>
            <person name="Avila-Pacheco J."/>
            <person name="Jiang X."/>
            <person name="Kearney S.M."/>
            <person name="Perrotta A.R."/>
            <person name="Berdy B."/>
            <person name="Zhao S."/>
            <person name="Lieberman T.D."/>
            <person name="Swanson P.K."/>
            <person name="Smith M."/>
            <person name="Roesemann S."/>
            <person name="Alexander J.E."/>
            <person name="Rich S.A."/>
            <person name="Livny J."/>
            <person name="Vlamakis H."/>
            <person name="Clish C."/>
            <person name="Bullock K."/>
            <person name="Deik A."/>
            <person name="Scott J."/>
            <person name="Pierce K.A."/>
            <person name="Xavier R.J."/>
            <person name="Alm E.J."/>
        </authorList>
    </citation>
    <scope>NUCLEOTIDE SEQUENCE [LARGE SCALE GENOMIC DNA]</scope>
    <source>
        <strain evidence="2 8">BIOML-A1</strain>
    </source>
</reference>
<evidence type="ECO:0000313" key="7">
    <source>
        <dbReference type="Proteomes" id="UP000284051"/>
    </source>
</evidence>
<gene>
    <name evidence="5" type="ORF">DW264_07965</name>
    <name evidence="4" type="ORF">DW856_02790</name>
    <name evidence="3" type="ORF">GCK47_05735</name>
    <name evidence="2" type="ORF">GMD50_07205</name>
</gene>
<protein>
    <submittedName>
        <fullName evidence="2">Uncharacterized protein</fullName>
    </submittedName>
</protein>
<dbReference type="Proteomes" id="UP000283513">
    <property type="component" value="Unassembled WGS sequence"/>
</dbReference>
<dbReference type="EMBL" id="WNAJ01000006">
    <property type="protein sequence ID" value="MTR84848.1"/>
    <property type="molecule type" value="Genomic_DNA"/>
</dbReference>
<organism evidence="2 8">
    <name type="scientific">Roseburia intestinalis</name>
    <dbReference type="NCBI Taxonomy" id="166486"/>
    <lineage>
        <taxon>Bacteria</taxon>
        <taxon>Bacillati</taxon>
        <taxon>Bacillota</taxon>
        <taxon>Clostridia</taxon>
        <taxon>Lachnospirales</taxon>
        <taxon>Lachnospiraceae</taxon>
        <taxon>Roseburia</taxon>
    </lineage>
</organism>
<dbReference type="AlphaFoldDB" id="A0A1Q6SG00"/>
<evidence type="ECO:0000313" key="8">
    <source>
        <dbReference type="Proteomes" id="UP000478483"/>
    </source>
</evidence>
<feature type="transmembrane region" description="Helical" evidence="1">
    <location>
        <begin position="39"/>
        <end position="62"/>
    </location>
</feature>
<reference evidence="6 7" key="1">
    <citation type="submission" date="2018-08" db="EMBL/GenBank/DDBJ databases">
        <title>A genome reference for cultivated species of the human gut microbiota.</title>
        <authorList>
            <person name="Zou Y."/>
            <person name="Xue W."/>
            <person name="Luo G."/>
        </authorList>
    </citation>
    <scope>NUCLEOTIDE SEQUENCE [LARGE SCALE GENOMIC DNA]</scope>
    <source>
        <strain evidence="5 7">AM22-21LB</strain>
        <strain evidence="4 6">AM37-1AC</strain>
    </source>
</reference>
<evidence type="ECO:0000256" key="1">
    <source>
        <dbReference type="SAM" id="Phobius"/>
    </source>
</evidence>
<keyword evidence="1" id="KW-0812">Transmembrane</keyword>
<name>A0A1Q6SG00_9FIRM</name>
<reference evidence="3 9" key="3">
    <citation type="submission" date="2019-10" db="EMBL/GenBank/DDBJ databases">
        <title>Roseburia spp. ameliorate alcoholic fatty liver via restoration of gut barrier function.</title>
        <authorList>
            <person name="Seo B."/>
            <person name="Ko G."/>
        </authorList>
    </citation>
    <scope>NUCLEOTIDE SEQUENCE [LARGE SCALE GENOMIC DNA]</scope>
    <source>
        <strain evidence="3 9">SNUG30017</strain>
    </source>
</reference>
<evidence type="ECO:0000313" key="4">
    <source>
        <dbReference type="EMBL" id="RHC19812.1"/>
    </source>
</evidence>
<feature type="transmembrane region" description="Helical" evidence="1">
    <location>
        <begin position="166"/>
        <end position="184"/>
    </location>
</feature>
<keyword evidence="1" id="KW-0472">Membrane</keyword>
<dbReference type="Proteomes" id="UP000479531">
    <property type="component" value="Unassembled WGS sequence"/>
</dbReference>
<feature type="transmembrane region" description="Helical" evidence="1">
    <location>
        <begin position="74"/>
        <end position="96"/>
    </location>
</feature>
<evidence type="ECO:0000313" key="6">
    <source>
        <dbReference type="Proteomes" id="UP000283513"/>
    </source>
</evidence>
<dbReference type="Proteomes" id="UP000478483">
    <property type="component" value="Unassembled WGS sequence"/>
</dbReference>
<dbReference type="Proteomes" id="UP000284051">
    <property type="component" value="Unassembled WGS sequence"/>
</dbReference>
<feature type="transmembrane region" description="Helical" evidence="1">
    <location>
        <begin position="127"/>
        <end position="146"/>
    </location>
</feature>
<evidence type="ECO:0000313" key="2">
    <source>
        <dbReference type="EMBL" id="MTR84848.1"/>
    </source>
</evidence>
<dbReference type="EMBL" id="WGGT01000005">
    <property type="protein sequence ID" value="MVQ45211.1"/>
    <property type="molecule type" value="Genomic_DNA"/>
</dbReference>
<evidence type="ECO:0000313" key="5">
    <source>
        <dbReference type="EMBL" id="RHG29031.1"/>
    </source>
</evidence>
<evidence type="ECO:0000313" key="3">
    <source>
        <dbReference type="EMBL" id="MVQ45211.1"/>
    </source>
</evidence>
<dbReference type="EMBL" id="QSHO01000002">
    <property type="protein sequence ID" value="RHC19812.1"/>
    <property type="molecule type" value="Genomic_DNA"/>
</dbReference>
<sequence>MIDFAYNQYNEIGKKTVSMQRQEGHSQMKDKSETSTTDLIILFFLLFIISNILFAVACMLLSDDAESNLKLIKDFAISTGSLVGINIVGLILIECFERIEKYIFRRKNQKECFGEGNFQVLRCSSRYYMLPIAVTALDMMFVLSFLHERNKDAQVMIEFFQGRDGIFPLFCMGFFNIYGVYVLAHYCCYKVYCTGYLLEVIHFLRKKSIPWSDIKSIEFFYLDQYKKQRIVINLEKKKIVFRAEVLNDGWDPFVNWVQDMAMRYHILFNGKILTV</sequence>
<proteinExistence type="predicted"/>
<dbReference type="EMBL" id="QRID01000006">
    <property type="protein sequence ID" value="RHG29031.1"/>
    <property type="molecule type" value="Genomic_DNA"/>
</dbReference>